<gene>
    <name evidence="2" type="ORF">H9826_09425</name>
</gene>
<evidence type="ECO:0000313" key="2">
    <source>
        <dbReference type="EMBL" id="HIY74172.1"/>
    </source>
</evidence>
<reference evidence="2" key="1">
    <citation type="journal article" date="2021" name="PeerJ">
        <title>Extensive microbial diversity within the chicken gut microbiome revealed by metagenomics and culture.</title>
        <authorList>
            <person name="Gilroy R."/>
            <person name="Ravi A."/>
            <person name="Getino M."/>
            <person name="Pursley I."/>
            <person name="Horton D.L."/>
            <person name="Alikhan N.F."/>
            <person name="Baker D."/>
            <person name="Gharbi K."/>
            <person name="Hall N."/>
            <person name="Watson M."/>
            <person name="Adriaenssens E.M."/>
            <person name="Foster-Nyarko E."/>
            <person name="Jarju S."/>
            <person name="Secka A."/>
            <person name="Antonio M."/>
            <person name="Oren A."/>
            <person name="Chaudhuri R.R."/>
            <person name="La Ragione R."/>
            <person name="Hildebrand F."/>
            <person name="Pallen M.J."/>
        </authorList>
    </citation>
    <scope>NUCLEOTIDE SEQUENCE</scope>
    <source>
        <strain evidence="2">CHK33-7979</strain>
    </source>
</reference>
<keyword evidence="1" id="KW-0812">Transmembrane</keyword>
<reference evidence="2" key="2">
    <citation type="submission" date="2021-04" db="EMBL/GenBank/DDBJ databases">
        <authorList>
            <person name="Gilroy R."/>
        </authorList>
    </citation>
    <scope>NUCLEOTIDE SEQUENCE</scope>
    <source>
        <strain evidence="2">CHK33-7979</strain>
    </source>
</reference>
<feature type="transmembrane region" description="Helical" evidence="1">
    <location>
        <begin position="164"/>
        <end position="180"/>
    </location>
</feature>
<dbReference type="InterPro" id="IPR036938">
    <property type="entry name" value="PAP2/HPO_sf"/>
</dbReference>
<evidence type="ECO:0000313" key="3">
    <source>
        <dbReference type="Proteomes" id="UP000886824"/>
    </source>
</evidence>
<organism evidence="2 3">
    <name type="scientific">Candidatus Intestinimonas merdavium</name>
    <dbReference type="NCBI Taxonomy" id="2838622"/>
    <lineage>
        <taxon>Bacteria</taxon>
        <taxon>Bacillati</taxon>
        <taxon>Bacillota</taxon>
        <taxon>Clostridia</taxon>
        <taxon>Eubacteriales</taxon>
        <taxon>Intestinimonas</taxon>
    </lineage>
</organism>
<proteinExistence type="predicted"/>
<feature type="transmembrane region" description="Helical" evidence="1">
    <location>
        <begin position="85"/>
        <end position="103"/>
    </location>
</feature>
<comment type="caution">
    <text evidence="2">The sequence shown here is derived from an EMBL/GenBank/DDBJ whole genome shotgun (WGS) entry which is preliminary data.</text>
</comment>
<keyword evidence="1" id="KW-1133">Transmembrane helix</keyword>
<dbReference type="EMBL" id="DXCX01000096">
    <property type="protein sequence ID" value="HIY74172.1"/>
    <property type="molecule type" value="Genomic_DNA"/>
</dbReference>
<dbReference type="Gene3D" id="1.20.144.10">
    <property type="entry name" value="Phosphatidic acid phosphatase type 2/haloperoxidase"/>
    <property type="match status" value="1"/>
</dbReference>
<accession>A0A9D2CEM0</accession>
<sequence length="226" mass="25749">MEQYWSDERTRRRMLAVPIVYFVFYVVCFMLLEEYVRPKFWISSDLDAYIPFCAAFLIPYLAWFPLVPGMFWYFYKREPESFIHLSRMTIIGLTICLAIYALFPNGQLLRRPIVGDDILSQLVILLRKTDTPTNVCPSIHVFMTVAVALAGVRSRAMSTQRSRQAALVVLSVLICMSTVFLKQHSVVDVVCGVALSLGLDMVLRRSSVGMGIFRAAVPRKNTAMES</sequence>
<evidence type="ECO:0000256" key="1">
    <source>
        <dbReference type="SAM" id="Phobius"/>
    </source>
</evidence>
<feature type="transmembrane region" description="Helical" evidence="1">
    <location>
        <begin position="132"/>
        <end position="152"/>
    </location>
</feature>
<feature type="transmembrane region" description="Helical" evidence="1">
    <location>
        <begin position="48"/>
        <end position="73"/>
    </location>
</feature>
<dbReference type="SUPFAM" id="SSF48317">
    <property type="entry name" value="Acid phosphatase/Vanadium-dependent haloperoxidase"/>
    <property type="match status" value="1"/>
</dbReference>
<name>A0A9D2CEM0_9FIRM</name>
<protein>
    <submittedName>
        <fullName evidence="2">Phosphatase PAP2 family protein</fullName>
    </submittedName>
</protein>
<keyword evidence="1" id="KW-0472">Membrane</keyword>
<dbReference type="Proteomes" id="UP000886824">
    <property type="component" value="Unassembled WGS sequence"/>
</dbReference>
<dbReference type="AlphaFoldDB" id="A0A9D2CEM0"/>
<feature type="transmembrane region" description="Helical" evidence="1">
    <location>
        <begin position="12"/>
        <end position="32"/>
    </location>
</feature>